<evidence type="ECO:0000313" key="2">
    <source>
        <dbReference type="EMBL" id="CAF2161497.1"/>
    </source>
</evidence>
<dbReference type="SMR" id="A0A078JQD4"/>
<dbReference type="Proteomes" id="UP001295469">
    <property type="component" value="Chromosome A07"/>
</dbReference>
<reference evidence="2" key="3">
    <citation type="submission" date="2021-01" db="EMBL/GenBank/DDBJ databases">
        <authorList>
            <consortium name="Genoscope - CEA"/>
            <person name="William W."/>
        </authorList>
    </citation>
    <scope>NUCLEOTIDE SEQUENCE</scope>
</reference>
<dbReference type="Proteomes" id="UP000028999">
    <property type="component" value="Unassembled WGS sequence"/>
</dbReference>
<dbReference type="EMBL" id="LK036313">
    <property type="protein sequence ID" value="CDY67612.1"/>
    <property type="molecule type" value="Genomic_DNA"/>
</dbReference>
<reference evidence="3" key="2">
    <citation type="submission" date="2014-06" db="EMBL/GenBank/DDBJ databases">
        <authorList>
            <person name="Genoscope - CEA"/>
        </authorList>
    </citation>
    <scope>NUCLEOTIDE SEQUENCE</scope>
</reference>
<dbReference type="InterPro" id="IPR023393">
    <property type="entry name" value="START-like_dom_sf"/>
</dbReference>
<dbReference type="PaxDb" id="3708-A0A078JQD4"/>
<dbReference type="SUPFAM" id="SSF55961">
    <property type="entry name" value="Bet v1-like"/>
    <property type="match status" value="1"/>
</dbReference>
<evidence type="ECO:0000313" key="4">
    <source>
        <dbReference type="Proteomes" id="UP000028999"/>
    </source>
</evidence>
<keyword evidence="4" id="KW-1185">Reference proteome</keyword>
<dbReference type="InterPro" id="IPR000916">
    <property type="entry name" value="Bet_v_I/MLP"/>
</dbReference>
<organism evidence="3 4">
    <name type="scientific">Brassica napus</name>
    <name type="common">Rape</name>
    <dbReference type="NCBI Taxonomy" id="3708"/>
    <lineage>
        <taxon>Eukaryota</taxon>
        <taxon>Viridiplantae</taxon>
        <taxon>Streptophyta</taxon>
        <taxon>Embryophyta</taxon>
        <taxon>Tracheophyta</taxon>
        <taxon>Spermatophyta</taxon>
        <taxon>Magnoliopsida</taxon>
        <taxon>eudicotyledons</taxon>
        <taxon>Gunneridae</taxon>
        <taxon>Pentapetalae</taxon>
        <taxon>rosids</taxon>
        <taxon>malvids</taxon>
        <taxon>Brassicales</taxon>
        <taxon>Brassicaceae</taxon>
        <taxon>Brassiceae</taxon>
        <taxon>Brassica</taxon>
    </lineage>
</organism>
<dbReference type="PANTHER" id="PTHR31907">
    <property type="entry name" value="MLP-LIKE PROTEIN 423"/>
    <property type="match status" value="1"/>
</dbReference>
<dbReference type="Gramene" id="CDY67612">
    <property type="protein sequence ID" value="CDY67612"/>
    <property type="gene ID" value="GSBRNA2T00065200001"/>
</dbReference>
<dbReference type="AlphaFoldDB" id="A0A078JQD4"/>
<dbReference type="OMA" id="GTITVIH"/>
<dbReference type="Gene3D" id="3.30.530.20">
    <property type="match status" value="1"/>
</dbReference>
<evidence type="ECO:0000259" key="1">
    <source>
        <dbReference type="SMART" id="SM01037"/>
    </source>
</evidence>
<gene>
    <name evidence="3" type="primary">BnaAnng24800D</name>
    <name evidence="2" type="ORF">DARMORV10_A07P13490.1</name>
    <name evidence="3" type="ORF">GSBRNA2T00065200001</name>
</gene>
<sequence>MALHGDSSGEFDIKSPADKFFTSFADDISSTFHIISKEKRTVTLSLNGNLVSDSYKTFKATITVTPAEDEGNGSRVVWTVEFEKIRHDIEDPMWIIDILINYLKETDENLNM</sequence>
<reference evidence="3 4" key="1">
    <citation type="journal article" date="2014" name="Science">
        <title>Plant genetics. Early allopolyploid evolution in the post-Neolithic Brassica napus oilseed genome.</title>
        <authorList>
            <person name="Chalhoub B."/>
            <person name="Denoeud F."/>
            <person name="Liu S."/>
            <person name="Parkin I.A."/>
            <person name="Tang H."/>
            <person name="Wang X."/>
            <person name="Chiquet J."/>
            <person name="Belcram H."/>
            <person name="Tong C."/>
            <person name="Samans B."/>
            <person name="Correa M."/>
            <person name="Da Silva C."/>
            <person name="Just J."/>
            <person name="Falentin C."/>
            <person name="Koh C.S."/>
            <person name="Le Clainche I."/>
            <person name="Bernard M."/>
            <person name="Bento P."/>
            <person name="Noel B."/>
            <person name="Labadie K."/>
            <person name="Alberti A."/>
            <person name="Charles M."/>
            <person name="Arnaud D."/>
            <person name="Guo H."/>
            <person name="Daviaud C."/>
            <person name="Alamery S."/>
            <person name="Jabbari K."/>
            <person name="Zhao M."/>
            <person name="Edger P.P."/>
            <person name="Chelaifa H."/>
            <person name="Tack D."/>
            <person name="Lassalle G."/>
            <person name="Mestiri I."/>
            <person name="Schnel N."/>
            <person name="Le Paslier M.C."/>
            <person name="Fan G."/>
            <person name="Renault V."/>
            <person name="Bayer P.E."/>
            <person name="Golicz A.A."/>
            <person name="Manoli S."/>
            <person name="Lee T.H."/>
            <person name="Thi V.H."/>
            <person name="Chalabi S."/>
            <person name="Hu Q."/>
            <person name="Fan C."/>
            <person name="Tollenaere R."/>
            <person name="Lu Y."/>
            <person name="Battail C."/>
            <person name="Shen J."/>
            <person name="Sidebottom C.H."/>
            <person name="Wang X."/>
            <person name="Canaguier A."/>
            <person name="Chauveau A."/>
            <person name="Berard A."/>
            <person name="Deniot G."/>
            <person name="Guan M."/>
            <person name="Liu Z."/>
            <person name="Sun F."/>
            <person name="Lim Y.P."/>
            <person name="Lyons E."/>
            <person name="Town C.D."/>
            <person name="Bancroft I."/>
            <person name="Wang X."/>
            <person name="Meng J."/>
            <person name="Ma J."/>
            <person name="Pires J.C."/>
            <person name="King G.J."/>
            <person name="Brunel D."/>
            <person name="Delourme R."/>
            <person name="Renard M."/>
            <person name="Aury J.M."/>
            <person name="Adams K.L."/>
            <person name="Batley J."/>
            <person name="Snowdon R.J."/>
            <person name="Tost J."/>
            <person name="Edwards D."/>
            <person name="Zhou Y."/>
            <person name="Hua W."/>
            <person name="Sharpe A.G."/>
            <person name="Paterson A.H."/>
            <person name="Guan C."/>
            <person name="Wincker P."/>
        </authorList>
    </citation>
    <scope>NUCLEOTIDE SEQUENCE [LARGE SCALE GENOMIC DNA]</scope>
    <source>
        <strain evidence="4">cv. Darmor-bzh</strain>
    </source>
</reference>
<protein>
    <submittedName>
        <fullName evidence="2">(rape) hypothetical protein</fullName>
    </submittedName>
    <submittedName>
        <fullName evidence="3">BnaAnng24800D protein</fullName>
    </submittedName>
</protein>
<proteinExistence type="predicted"/>
<accession>A0A078JQD4</accession>
<dbReference type="Pfam" id="PF00407">
    <property type="entry name" value="Bet_v_1"/>
    <property type="match status" value="1"/>
</dbReference>
<evidence type="ECO:0000313" key="3">
    <source>
        <dbReference type="EMBL" id="CDY67612.1"/>
    </source>
</evidence>
<dbReference type="GO" id="GO:0006952">
    <property type="term" value="P:defense response"/>
    <property type="evidence" value="ECO:0007669"/>
    <property type="project" value="InterPro"/>
</dbReference>
<feature type="domain" description="Bet v I/Major latex protein" evidence="1">
    <location>
        <begin position="2"/>
        <end position="111"/>
    </location>
</feature>
<dbReference type="SMART" id="SM01037">
    <property type="entry name" value="Bet_v_1"/>
    <property type="match status" value="1"/>
</dbReference>
<name>A0A078JQD4_BRANA</name>
<dbReference type="InterPro" id="IPR051761">
    <property type="entry name" value="MLP-like_ligand-binding"/>
</dbReference>
<dbReference type="EMBL" id="HG994361">
    <property type="protein sequence ID" value="CAF2161497.1"/>
    <property type="molecule type" value="Genomic_DNA"/>
</dbReference>